<comment type="caution">
    <text evidence="1">The sequence shown here is derived from an EMBL/GenBank/DDBJ whole genome shotgun (WGS) entry which is preliminary data.</text>
</comment>
<gene>
    <name evidence="1" type="ORF">HD556DRAFT_1394740</name>
</gene>
<keyword evidence="2" id="KW-1185">Reference proteome</keyword>
<sequence>MAAAHPEYVACFEASLWAFFSGEPPTGQLRFALPEVANSTASLFTNIAKTLPSHYFRESAPAATKLTRTVTPMTTPRSSSLRGLA</sequence>
<evidence type="ECO:0000313" key="1">
    <source>
        <dbReference type="EMBL" id="KAG1789980.1"/>
    </source>
</evidence>
<dbReference type="EMBL" id="JABBWE010000054">
    <property type="protein sequence ID" value="KAG1789980.1"/>
    <property type="molecule type" value="Genomic_DNA"/>
</dbReference>
<dbReference type="RefSeq" id="XP_041156986.1">
    <property type="nucleotide sequence ID" value="XM_041303654.1"/>
</dbReference>
<accession>A0A9P7AI43</accession>
<name>A0A9P7AI43_9AGAM</name>
<proteinExistence type="predicted"/>
<evidence type="ECO:0000313" key="2">
    <source>
        <dbReference type="Proteomes" id="UP000719766"/>
    </source>
</evidence>
<dbReference type="AlphaFoldDB" id="A0A9P7AI43"/>
<reference evidence="1" key="1">
    <citation type="journal article" date="2020" name="New Phytol.">
        <title>Comparative genomics reveals dynamic genome evolution in host specialist ectomycorrhizal fungi.</title>
        <authorList>
            <person name="Lofgren L.A."/>
            <person name="Nguyen N.H."/>
            <person name="Vilgalys R."/>
            <person name="Ruytinx J."/>
            <person name="Liao H.L."/>
            <person name="Branco S."/>
            <person name="Kuo A."/>
            <person name="LaButti K."/>
            <person name="Lipzen A."/>
            <person name="Andreopoulos W."/>
            <person name="Pangilinan J."/>
            <person name="Riley R."/>
            <person name="Hundley H."/>
            <person name="Na H."/>
            <person name="Barry K."/>
            <person name="Grigoriev I.V."/>
            <person name="Stajich J.E."/>
            <person name="Kennedy P.G."/>
        </authorList>
    </citation>
    <scope>NUCLEOTIDE SEQUENCE</scope>
    <source>
        <strain evidence="1">S12</strain>
    </source>
</reference>
<dbReference type="Proteomes" id="UP000719766">
    <property type="component" value="Unassembled WGS sequence"/>
</dbReference>
<protein>
    <submittedName>
        <fullName evidence="1">Uncharacterized protein</fullName>
    </submittedName>
</protein>
<organism evidence="1 2">
    <name type="scientific">Suillus plorans</name>
    <dbReference type="NCBI Taxonomy" id="116603"/>
    <lineage>
        <taxon>Eukaryota</taxon>
        <taxon>Fungi</taxon>
        <taxon>Dikarya</taxon>
        <taxon>Basidiomycota</taxon>
        <taxon>Agaricomycotina</taxon>
        <taxon>Agaricomycetes</taxon>
        <taxon>Agaricomycetidae</taxon>
        <taxon>Boletales</taxon>
        <taxon>Suillineae</taxon>
        <taxon>Suillaceae</taxon>
        <taxon>Suillus</taxon>
    </lineage>
</organism>
<dbReference type="GeneID" id="64597418"/>
<dbReference type="OrthoDB" id="10294843at2759"/>